<dbReference type="Gene3D" id="1.25.40.10">
    <property type="entry name" value="Tetratricopeptide repeat domain"/>
    <property type="match status" value="3"/>
</dbReference>
<dbReference type="Pfam" id="PF14559">
    <property type="entry name" value="TPR_19"/>
    <property type="match status" value="1"/>
</dbReference>
<dbReference type="Pfam" id="PF13181">
    <property type="entry name" value="TPR_8"/>
    <property type="match status" value="2"/>
</dbReference>
<gene>
    <name evidence="3" type="ORF">ESY86_14150</name>
</gene>
<dbReference type="OrthoDB" id="9810596at2"/>
<proteinExistence type="predicted"/>
<dbReference type="EMBL" id="VORO01000016">
    <property type="protein sequence ID" value="TXD88235.1"/>
    <property type="molecule type" value="Genomic_DNA"/>
</dbReference>
<feature type="repeat" description="TPR" evidence="1">
    <location>
        <begin position="220"/>
        <end position="253"/>
    </location>
</feature>
<protein>
    <submittedName>
        <fullName evidence="3">Tetratricopeptide repeat protein</fullName>
    </submittedName>
</protein>
<name>A0A5C6ZH78_9FLAO</name>
<feature type="repeat" description="TPR" evidence="1">
    <location>
        <begin position="51"/>
        <end position="84"/>
    </location>
</feature>
<dbReference type="SMART" id="SM00028">
    <property type="entry name" value="TPR"/>
    <property type="match status" value="6"/>
</dbReference>
<evidence type="ECO:0000256" key="2">
    <source>
        <dbReference type="SAM" id="SignalP"/>
    </source>
</evidence>
<evidence type="ECO:0000313" key="3">
    <source>
        <dbReference type="EMBL" id="TXD88235.1"/>
    </source>
</evidence>
<keyword evidence="4" id="KW-1185">Reference proteome</keyword>
<organism evidence="3 4">
    <name type="scientific">Subsaximicrobium wynnwilliamsii</name>
    <dbReference type="NCBI Taxonomy" id="291179"/>
    <lineage>
        <taxon>Bacteria</taxon>
        <taxon>Pseudomonadati</taxon>
        <taxon>Bacteroidota</taxon>
        <taxon>Flavobacteriia</taxon>
        <taxon>Flavobacteriales</taxon>
        <taxon>Flavobacteriaceae</taxon>
        <taxon>Subsaximicrobium</taxon>
    </lineage>
</organism>
<feature type="signal peptide" evidence="2">
    <location>
        <begin position="1"/>
        <end position="22"/>
    </location>
</feature>
<reference evidence="3 4" key="1">
    <citation type="submission" date="2019-08" db="EMBL/GenBank/DDBJ databases">
        <title>Genomes of Subsaximicrobium wynnwilliamsii strains.</title>
        <authorList>
            <person name="Bowman J.P."/>
        </authorList>
    </citation>
    <scope>NUCLEOTIDE SEQUENCE [LARGE SCALE GENOMIC DNA]</scope>
    <source>
        <strain evidence="3 4">2-80-2</strain>
    </source>
</reference>
<keyword evidence="2" id="KW-0732">Signal</keyword>
<dbReference type="PANTHER" id="PTHR12558">
    <property type="entry name" value="CELL DIVISION CYCLE 16,23,27"/>
    <property type="match status" value="1"/>
</dbReference>
<evidence type="ECO:0000256" key="1">
    <source>
        <dbReference type="PROSITE-ProRule" id="PRU00339"/>
    </source>
</evidence>
<dbReference type="PANTHER" id="PTHR12558:SF13">
    <property type="entry name" value="CELL DIVISION CYCLE PROTEIN 27 HOMOLOG"/>
    <property type="match status" value="1"/>
</dbReference>
<dbReference type="InterPro" id="IPR011990">
    <property type="entry name" value="TPR-like_helical_dom_sf"/>
</dbReference>
<dbReference type="SUPFAM" id="SSF48452">
    <property type="entry name" value="TPR-like"/>
    <property type="match status" value="1"/>
</dbReference>
<accession>A0A5C6ZH78</accession>
<comment type="caution">
    <text evidence="3">The sequence shown here is derived from an EMBL/GenBank/DDBJ whole genome shotgun (WGS) entry which is preliminary data.</text>
</comment>
<dbReference type="Proteomes" id="UP000321578">
    <property type="component" value="Unassembled WGS sequence"/>
</dbReference>
<feature type="chain" id="PRO_5023046029" evidence="2">
    <location>
        <begin position="23"/>
        <end position="378"/>
    </location>
</feature>
<dbReference type="PROSITE" id="PS50005">
    <property type="entry name" value="TPR"/>
    <property type="match status" value="3"/>
</dbReference>
<feature type="repeat" description="TPR" evidence="1">
    <location>
        <begin position="289"/>
        <end position="322"/>
    </location>
</feature>
<dbReference type="RefSeq" id="WP_147087244.1">
    <property type="nucleotide sequence ID" value="NZ_VORM01000015.1"/>
</dbReference>
<evidence type="ECO:0000313" key="4">
    <source>
        <dbReference type="Proteomes" id="UP000321578"/>
    </source>
</evidence>
<keyword evidence="1" id="KW-0802">TPR repeat</keyword>
<dbReference type="InterPro" id="IPR019734">
    <property type="entry name" value="TPR_rpt"/>
</dbReference>
<sequence length="378" mass="44621">MRKRFFIRLLVLLLGYASQAQMGVMSTADSLYGHGNFTKAIYVYKTLEDQDLVADKIAKSYLAIGNYDAALNYYKQRVEAHPDDALSIYEYAKLLSRTKHYEASIAQFNTLMNIDFRNPNYHYEMGLALDRMDDSTAIDRFIAAYKLDDTHQKAIFKIGKYYLKKRKHEIANQYIDKGLESYANNLELISLKAQNYYYHYDYKNAQIWFEKLLEMGESSEFIHEKLSMVYAEFSEFEKAIEQRKLALKFNPLDATALFVIGTYYEKLEDFATAESYIQQSLKLKDVPLDFEYQKLGFVLNRQNKFKEAIKAFQTSIKEDPENVASEFYLLITKDKYYADYDAKVKLYEDFLKKHQDAMFSEFAKKRLKELKDERFMKE</sequence>
<dbReference type="AlphaFoldDB" id="A0A5C6ZH78"/>